<dbReference type="SUPFAM" id="SSF75420">
    <property type="entry name" value="YhbC-like, N-terminal domain"/>
    <property type="match status" value="1"/>
</dbReference>
<dbReference type="PANTHER" id="PTHR33867">
    <property type="entry name" value="RIBOSOME MATURATION FACTOR RIMP"/>
    <property type="match status" value="1"/>
</dbReference>
<feature type="domain" description="Ribosome maturation factor RimP N-terminal" evidence="5">
    <location>
        <begin position="58"/>
        <end position="129"/>
    </location>
</feature>
<dbReference type="HAMAP" id="MF_01077">
    <property type="entry name" value="RimP"/>
    <property type="match status" value="1"/>
</dbReference>
<comment type="function">
    <text evidence="3">Required for maturation of 30S ribosomal subunits.</text>
</comment>
<dbReference type="PANTHER" id="PTHR33867:SF1">
    <property type="entry name" value="RIBOSOME MATURATION FACTOR RIMP"/>
    <property type="match status" value="1"/>
</dbReference>
<dbReference type="InterPro" id="IPR003728">
    <property type="entry name" value="Ribosome_maturation_RimP"/>
</dbReference>
<protein>
    <recommendedName>
        <fullName evidence="3">Ribosome maturation factor RimP</fullName>
    </recommendedName>
</protein>
<keyword evidence="2 3" id="KW-0690">Ribosome biogenesis</keyword>
<dbReference type="Gene3D" id="3.30.300.70">
    <property type="entry name" value="RimP-like superfamily, N-terminal"/>
    <property type="match status" value="1"/>
</dbReference>
<dbReference type="InterPro" id="IPR035956">
    <property type="entry name" value="RimP_N_sf"/>
</dbReference>
<feature type="compositionally biased region" description="Acidic residues" evidence="4">
    <location>
        <begin position="224"/>
        <end position="236"/>
    </location>
</feature>
<feature type="region of interest" description="Disordered" evidence="4">
    <location>
        <begin position="217"/>
        <end position="283"/>
    </location>
</feature>
<dbReference type="CDD" id="cd01734">
    <property type="entry name" value="YlxS_C"/>
    <property type="match status" value="1"/>
</dbReference>
<comment type="similarity">
    <text evidence="3">Belongs to the RimP family.</text>
</comment>
<dbReference type="SUPFAM" id="SSF74942">
    <property type="entry name" value="YhbC-like, C-terminal domain"/>
    <property type="match status" value="1"/>
</dbReference>
<name>A0ABM8E579_9HYPH</name>
<feature type="domain" description="Ribosome maturation factor RimP C-terminal" evidence="6">
    <location>
        <begin position="132"/>
        <end position="206"/>
    </location>
</feature>
<dbReference type="Proteomes" id="UP001317629">
    <property type="component" value="Chromosome"/>
</dbReference>
<reference evidence="7 8" key="1">
    <citation type="journal article" date="2023" name="Int. J. Syst. Evol. Microbiol.">
        <title>Methylocystis iwaonis sp. nov., a type II methane-oxidizing bacterium from surface soil of a rice paddy field in Japan, and emended description of the genus Methylocystis (ex Whittenbury et al. 1970) Bowman et al. 1993.</title>
        <authorList>
            <person name="Kaise H."/>
            <person name="Sawadogo J.B."/>
            <person name="Alam M.S."/>
            <person name="Ueno C."/>
            <person name="Dianou D."/>
            <person name="Shinjo R."/>
            <person name="Asakawa S."/>
        </authorList>
    </citation>
    <scope>NUCLEOTIDE SEQUENCE [LARGE SCALE GENOMIC DNA]</scope>
    <source>
        <strain evidence="7 8">SS37A-Re</strain>
    </source>
</reference>
<evidence type="ECO:0000259" key="5">
    <source>
        <dbReference type="Pfam" id="PF02576"/>
    </source>
</evidence>
<dbReference type="InterPro" id="IPR028998">
    <property type="entry name" value="RimP_C"/>
</dbReference>
<keyword evidence="8" id="KW-1185">Reference proteome</keyword>
<evidence type="ECO:0000256" key="3">
    <source>
        <dbReference type="HAMAP-Rule" id="MF_01077"/>
    </source>
</evidence>
<keyword evidence="1 3" id="KW-0963">Cytoplasm</keyword>
<sequence length="283" mass="30746">MVAVESGPSAGTRSFRIGGLNRQDQTRLTQNAAPIDAPLDEPRLVSETGVAARVAHVAEPVLAQLGFRLVRVKLMQQNGQTLQIMAERPDGIMTIDDCEAASQALSPELDVADVIANEYRLEVSSPGVDRPLVRISDFLRAIGHEARVELTHPVESGRKRFRGIIKGVEGEGRGAKLAIERTDARSDEEKLVTVPLADLDEGKLMLTEALIRESLRAGKLQQAGEEEDGVPQEPEDERPRRGPGRFRSPQKNKPKPLVPAGVQTQFKKGPGPAKPRAARSEGD</sequence>
<evidence type="ECO:0000313" key="7">
    <source>
        <dbReference type="EMBL" id="BDV33118.1"/>
    </source>
</evidence>
<evidence type="ECO:0000256" key="4">
    <source>
        <dbReference type="SAM" id="MobiDB-lite"/>
    </source>
</evidence>
<feature type="region of interest" description="Disordered" evidence="4">
    <location>
        <begin position="1"/>
        <end position="30"/>
    </location>
</feature>
<evidence type="ECO:0000256" key="2">
    <source>
        <dbReference type="ARBA" id="ARBA00022517"/>
    </source>
</evidence>
<accession>A0ABM8E579</accession>
<evidence type="ECO:0000256" key="1">
    <source>
        <dbReference type="ARBA" id="ARBA00022490"/>
    </source>
</evidence>
<dbReference type="Pfam" id="PF17384">
    <property type="entry name" value="DUF150_C"/>
    <property type="match status" value="1"/>
</dbReference>
<organism evidence="7 8">
    <name type="scientific">Methylocystis iwaonis</name>
    <dbReference type="NCBI Taxonomy" id="2885079"/>
    <lineage>
        <taxon>Bacteria</taxon>
        <taxon>Pseudomonadati</taxon>
        <taxon>Pseudomonadota</taxon>
        <taxon>Alphaproteobacteria</taxon>
        <taxon>Hyphomicrobiales</taxon>
        <taxon>Methylocystaceae</taxon>
        <taxon>Methylocystis</taxon>
    </lineage>
</organism>
<dbReference type="NCBIfam" id="NF000932">
    <property type="entry name" value="PRK00092.2-5"/>
    <property type="match status" value="1"/>
</dbReference>
<gene>
    <name evidence="3" type="primary">rimP</name>
    <name evidence="7" type="ORF">SS37A_06470</name>
</gene>
<evidence type="ECO:0000259" key="6">
    <source>
        <dbReference type="Pfam" id="PF17384"/>
    </source>
</evidence>
<dbReference type="Pfam" id="PF02576">
    <property type="entry name" value="RimP_N"/>
    <property type="match status" value="1"/>
</dbReference>
<comment type="subcellular location">
    <subcellularLocation>
        <location evidence="3">Cytoplasm</location>
    </subcellularLocation>
</comment>
<evidence type="ECO:0000313" key="8">
    <source>
        <dbReference type="Proteomes" id="UP001317629"/>
    </source>
</evidence>
<feature type="compositionally biased region" description="Basic residues" evidence="4">
    <location>
        <begin position="241"/>
        <end position="254"/>
    </location>
</feature>
<dbReference type="InterPro" id="IPR028989">
    <property type="entry name" value="RimP_N"/>
</dbReference>
<dbReference type="InterPro" id="IPR036847">
    <property type="entry name" value="RimP_C_sf"/>
</dbReference>
<proteinExistence type="inferred from homology"/>
<dbReference type="EMBL" id="AP027142">
    <property type="protein sequence ID" value="BDV33118.1"/>
    <property type="molecule type" value="Genomic_DNA"/>
</dbReference>